<evidence type="ECO:0000313" key="10">
    <source>
        <dbReference type="RefSeq" id="XP_004500066.2"/>
    </source>
</evidence>
<dbReference type="OrthoDB" id="8062037at2759"/>
<dbReference type="KEGG" id="cam:101511441"/>
<accession>A0A1S2Y7H4</accession>
<evidence type="ECO:0000256" key="6">
    <source>
        <dbReference type="PROSITE-ProRule" id="PRU00175"/>
    </source>
</evidence>
<dbReference type="RefSeq" id="XP_004500066.2">
    <property type="nucleotide sequence ID" value="XM_004500009.3"/>
</dbReference>
<proteinExistence type="predicted"/>
<evidence type="ECO:0000256" key="4">
    <source>
        <dbReference type="ARBA" id="ARBA00022833"/>
    </source>
</evidence>
<dbReference type="InterPro" id="IPR001841">
    <property type="entry name" value="Znf_RING"/>
</dbReference>
<evidence type="ECO:0000256" key="3">
    <source>
        <dbReference type="ARBA" id="ARBA00022771"/>
    </source>
</evidence>
<keyword evidence="7" id="KW-1133">Transmembrane helix</keyword>
<dbReference type="Gene3D" id="3.30.40.10">
    <property type="entry name" value="Zinc/RING finger domain, C3HC4 (zinc finger)"/>
    <property type="match status" value="1"/>
</dbReference>
<reference evidence="10" key="2">
    <citation type="submission" date="2025-08" db="UniProtKB">
        <authorList>
            <consortium name="RefSeq"/>
        </authorList>
    </citation>
    <scope>IDENTIFICATION</scope>
    <source>
        <tissue evidence="10">Etiolated seedlings</tissue>
    </source>
</reference>
<evidence type="ECO:0000256" key="1">
    <source>
        <dbReference type="ARBA" id="ARBA00004370"/>
    </source>
</evidence>
<dbReference type="AlphaFoldDB" id="A0A1S2Y7H4"/>
<dbReference type="InterPro" id="IPR013083">
    <property type="entry name" value="Znf_RING/FYVE/PHD"/>
</dbReference>
<keyword evidence="4" id="KW-0862">Zinc</keyword>
<evidence type="ECO:0000256" key="2">
    <source>
        <dbReference type="ARBA" id="ARBA00022723"/>
    </source>
</evidence>
<evidence type="ECO:0000259" key="8">
    <source>
        <dbReference type="PROSITE" id="PS50089"/>
    </source>
</evidence>
<dbReference type="SUPFAM" id="SSF57850">
    <property type="entry name" value="RING/U-box"/>
    <property type="match status" value="1"/>
</dbReference>
<name>A0A1S2Y7H4_CICAR</name>
<gene>
    <name evidence="10" type="primary">LOC101511441</name>
</gene>
<dbReference type="PANTHER" id="PTHR46151">
    <property type="entry name" value="NEP1-INTERACTING PROTEIN-LIKE 2"/>
    <property type="match status" value="1"/>
</dbReference>
<evidence type="ECO:0000313" key="9">
    <source>
        <dbReference type="Proteomes" id="UP000087171"/>
    </source>
</evidence>
<protein>
    <submittedName>
        <fullName evidence="10">NEP1-interacting protein 1 isoform X1</fullName>
    </submittedName>
</protein>
<dbReference type="Pfam" id="PF13639">
    <property type="entry name" value="zf-RING_2"/>
    <property type="match status" value="1"/>
</dbReference>
<keyword evidence="5 7" id="KW-0472">Membrane</keyword>
<dbReference type="GO" id="GO:0008270">
    <property type="term" value="F:zinc ion binding"/>
    <property type="evidence" value="ECO:0007669"/>
    <property type="project" value="UniProtKB-KW"/>
</dbReference>
<dbReference type="PaxDb" id="3827-XP_004500066.1"/>
<evidence type="ECO:0000256" key="5">
    <source>
        <dbReference type="ARBA" id="ARBA00023136"/>
    </source>
</evidence>
<dbReference type="GeneID" id="101511441"/>
<dbReference type="Proteomes" id="UP000087171">
    <property type="component" value="Chromosome Ca5"/>
</dbReference>
<evidence type="ECO:0000256" key="7">
    <source>
        <dbReference type="SAM" id="Phobius"/>
    </source>
</evidence>
<feature type="domain" description="RING-type" evidence="8">
    <location>
        <begin position="175"/>
        <end position="217"/>
    </location>
</feature>
<dbReference type="GO" id="GO:0016020">
    <property type="term" value="C:membrane"/>
    <property type="evidence" value="ECO:0007669"/>
    <property type="project" value="UniProtKB-SubCell"/>
</dbReference>
<dbReference type="SMART" id="SM00184">
    <property type="entry name" value="RING"/>
    <property type="match status" value="1"/>
</dbReference>
<keyword evidence="2" id="KW-0479">Metal-binding</keyword>
<reference evidence="9" key="1">
    <citation type="journal article" date="2013" name="Nat. Biotechnol.">
        <title>Draft genome sequence of chickpea (Cicer arietinum) provides a resource for trait improvement.</title>
        <authorList>
            <person name="Varshney R.K."/>
            <person name="Song C."/>
            <person name="Saxena R.K."/>
            <person name="Azam S."/>
            <person name="Yu S."/>
            <person name="Sharpe A.G."/>
            <person name="Cannon S."/>
            <person name="Baek J."/>
            <person name="Rosen B.D."/>
            <person name="Tar'an B."/>
            <person name="Millan T."/>
            <person name="Zhang X."/>
            <person name="Ramsay L.D."/>
            <person name="Iwata A."/>
            <person name="Wang Y."/>
            <person name="Nelson W."/>
            <person name="Farmer A.D."/>
            <person name="Gaur P.M."/>
            <person name="Soderlund C."/>
            <person name="Penmetsa R.V."/>
            <person name="Xu C."/>
            <person name="Bharti A.K."/>
            <person name="He W."/>
            <person name="Winter P."/>
            <person name="Zhao S."/>
            <person name="Hane J.K."/>
            <person name="Carrasquilla-Garcia N."/>
            <person name="Condie J.A."/>
            <person name="Upadhyaya H.D."/>
            <person name="Luo M.C."/>
            <person name="Thudi M."/>
            <person name="Gowda C.L."/>
            <person name="Singh N.P."/>
            <person name="Lichtenzveig J."/>
            <person name="Gali K.K."/>
            <person name="Rubio J."/>
            <person name="Nadarajan N."/>
            <person name="Dolezel J."/>
            <person name="Bansal K.C."/>
            <person name="Xu X."/>
            <person name="Edwards D."/>
            <person name="Zhang G."/>
            <person name="Kahl G."/>
            <person name="Gil J."/>
            <person name="Singh K.B."/>
            <person name="Datta S.K."/>
            <person name="Jackson S.A."/>
            <person name="Wang J."/>
            <person name="Cook D.R."/>
        </authorList>
    </citation>
    <scope>NUCLEOTIDE SEQUENCE [LARGE SCALE GENOMIC DNA]</scope>
    <source>
        <strain evidence="9">cv. CDC Frontier</strain>
    </source>
</reference>
<feature type="transmembrane region" description="Helical" evidence="7">
    <location>
        <begin position="33"/>
        <end position="55"/>
    </location>
</feature>
<keyword evidence="9" id="KW-1185">Reference proteome</keyword>
<dbReference type="PROSITE" id="PS50089">
    <property type="entry name" value="ZF_RING_2"/>
    <property type="match status" value="1"/>
</dbReference>
<dbReference type="eggNOG" id="KOG0800">
    <property type="taxonomic scope" value="Eukaryota"/>
</dbReference>
<organism evidence="9 10">
    <name type="scientific">Cicer arietinum</name>
    <name type="common">Chickpea</name>
    <name type="synonym">Garbanzo</name>
    <dbReference type="NCBI Taxonomy" id="3827"/>
    <lineage>
        <taxon>Eukaryota</taxon>
        <taxon>Viridiplantae</taxon>
        <taxon>Streptophyta</taxon>
        <taxon>Embryophyta</taxon>
        <taxon>Tracheophyta</taxon>
        <taxon>Spermatophyta</taxon>
        <taxon>Magnoliopsida</taxon>
        <taxon>eudicotyledons</taxon>
        <taxon>Gunneridae</taxon>
        <taxon>Pentapetalae</taxon>
        <taxon>rosids</taxon>
        <taxon>fabids</taxon>
        <taxon>Fabales</taxon>
        <taxon>Fabaceae</taxon>
        <taxon>Papilionoideae</taxon>
        <taxon>50 kb inversion clade</taxon>
        <taxon>NPAAA clade</taxon>
        <taxon>Hologalegina</taxon>
        <taxon>IRL clade</taxon>
        <taxon>Cicereae</taxon>
        <taxon>Cicer</taxon>
    </lineage>
</organism>
<keyword evidence="3 6" id="KW-0863">Zinc-finger</keyword>
<keyword evidence="7" id="KW-0812">Transmembrane</keyword>
<dbReference type="PANTHER" id="PTHR46151:SF12">
    <property type="entry name" value="RING_U-BOX SUPERFAMILY PROTEIN"/>
    <property type="match status" value="1"/>
</dbReference>
<sequence length="223" mass="24709">MPILNLFPAMTEWFSSNGCYACRLLMKAFEKLIFAEFIFILALGGSIVGIIAGAIQGHTTEGGFLEGVGKGAVTGAIAALELFNPAVSDEPVSKVVLLKGLFNGKVFMEWICPAVAQAYECHINTQGTTNRESSDVYDDRGVTLKGMPHNFIQKLPVQEFESTEMLKYYHEKTCCSICFLDFEEGECVKILPNCCHIFHLDCIDEWLVQKGSCPMCRAYVTHL</sequence>
<comment type="subcellular location">
    <subcellularLocation>
        <location evidence="1">Membrane</location>
    </subcellularLocation>
</comment>